<comment type="similarity">
    <text evidence="2">Belongs to the aromatic amine dehydrogenase heavy chain family.</text>
</comment>
<accession>A0A382EUB4</accession>
<evidence type="ECO:0000313" key="8">
    <source>
        <dbReference type="EMBL" id="SVB53764.1"/>
    </source>
</evidence>
<dbReference type="AlphaFoldDB" id="A0A382EUB4"/>
<dbReference type="InterPro" id="IPR011044">
    <property type="entry name" value="Quino_amine_DH_bsu"/>
</dbReference>
<dbReference type="GO" id="GO:0030058">
    <property type="term" value="F:aliphatic amine dehydrogenase activity"/>
    <property type="evidence" value="ECO:0007669"/>
    <property type="project" value="InterPro"/>
</dbReference>
<feature type="non-terminal residue" evidence="8">
    <location>
        <position position="1"/>
    </location>
</feature>
<keyword evidence="3" id="KW-0813">Transport</keyword>
<proteinExistence type="inferred from homology"/>
<reference evidence="8" key="1">
    <citation type="submission" date="2018-05" db="EMBL/GenBank/DDBJ databases">
        <authorList>
            <person name="Lanie J.A."/>
            <person name="Ng W.-L."/>
            <person name="Kazmierczak K.M."/>
            <person name="Andrzejewski T.M."/>
            <person name="Davidsen T.M."/>
            <person name="Wayne K.J."/>
            <person name="Tettelin H."/>
            <person name="Glass J.I."/>
            <person name="Rusch D."/>
            <person name="Podicherti R."/>
            <person name="Tsui H.-C.T."/>
            <person name="Winkler M.E."/>
        </authorList>
    </citation>
    <scope>NUCLEOTIDE SEQUENCE</scope>
</reference>
<dbReference type="EMBL" id="UINC01046134">
    <property type="protein sequence ID" value="SVB53764.1"/>
    <property type="molecule type" value="Genomic_DNA"/>
</dbReference>
<evidence type="ECO:0000256" key="1">
    <source>
        <dbReference type="ARBA" id="ARBA00004418"/>
    </source>
</evidence>
<sequence length="355" mass="39161">MCYRSVLLGCLLACFGDVAVAQFQRDSTSVASLPGEYNPHWVWVDDMSFFHMIDGRAYLVDADRGRVLGMLSTGGIFNKLELPVDTPEIYAAATFYSRGTRGERTDVITIFDRSNLSAIGEVIIPAKRHTSMATIAHSTLTDDDRFMLVYNMTPAQSVTVVNIQKREFTGEISTPGCAMIYAVGERQFNMLCGDGSLLTVTLDDSGATADKVRSAPFFDPQVDPVTEKPVRFGDQWLYVSFDGFAHPVHTVDGKPEFGAPWSLLSDAEREQSWRIGGAQHLAAHQQRGLLYSLVHQGGDDTHKDPGTEVWVYDIDAKVQVQRIELANLATSIQVSQDDEPLLLTAFIAVPALDVY</sequence>
<gene>
    <name evidence="8" type="ORF">METZ01_LOCUS206618</name>
</gene>
<keyword evidence="7" id="KW-0560">Oxidoreductase</keyword>
<keyword evidence="6" id="KW-0249">Electron transport</keyword>
<evidence type="ECO:0000256" key="5">
    <source>
        <dbReference type="ARBA" id="ARBA00022764"/>
    </source>
</evidence>
<dbReference type="Gene3D" id="2.130.10.10">
    <property type="entry name" value="YVTN repeat-like/Quinoprotein amine dehydrogenase"/>
    <property type="match status" value="1"/>
</dbReference>
<protein>
    <recommendedName>
        <fullName evidence="9">Amine dehydrogenase</fullName>
    </recommendedName>
</protein>
<evidence type="ECO:0000256" key="4">
    <source>
        <dbReference type="ARBA" id="ARBA00022729"/>
    </source>
</evidence>
<dbReference type="SUPFAM" id="SSF50969">
    <property type="entry name" value="YVTN repeat-like/Quinoprotein amine dehydrogenase"/>
    <property type="match status" value="1"/>
</dbReference>
<evidence type="ECO:0000256" key="7">
    <source>
        <dbReference type="ARBA" id="ARBA00023002"/>
    </source>
</evidence>
<dbReference type="GO" id="GO:0042597">
    <property type="term" value="C:periplasmic space"/>
    <property type="evidence" value="ECO:0007669"/>
    <property type="project" value="UniProtKB-SubCell"/>
</dbReference>
<evidence type="ECO:0000256" key="6">
    <source>
        <dbReference type="ARBA" id="ARBA00022982"/>
    </source>
</evidence>
<name>A0A382EUB4_9ZZZZ</name>
<comment type="subcellular location">
    <subcellularLocation>
        <location evidence="1">Periplasm</location>
    </subcellularLocation>
</comment>
<evidence type="ECO:0000256" key="2">
    <source>
        <dbReference type="ARBA" id="ARBA00010548"/>
    </source>
</evidence>
<organism evidence="8">
    <name type="scientific">marine metagenome</name>
    <dbReference type="NCBI Taxonomy" id="408172"/>
    <lineage>
        <taxon>unclassified sequences</taxon>
        <taxon>metagenomes</taxon>
        <taxon>ecological metagenomes</taxon>
    </lineage>
</organism>
<dbReference type="InterPro" id="IPR015943">
    <property type="entry name" value="WD40/YVTN_repeat-like_dom_sf"/>
</dbReference>
<dbReference type="InterPro" id="IPR009451">
    <property type="entry name" value="Metamine_DH_Hvc"/>
</dbReference>
<keyword evidence="4" id="KW-0732">Signal</keyword>
<feature type="non-terminal residue" evidence="8">
    <location>
        <position position="355"/>
    </location>
</feature>
<evidence type="ECO:0000256" key="3">
    <source>
        <dbReference type="ARBA" id="ARBA00022448"/>
    </source>
</evidence>
<keyword evidence="5" id="KW-0574">Periplasm</keyword>
<evidence type="ECO:0008006" key="9">
    <source>
        <dbReference type="Google" id="ProtNLM"/>
    </source>
</evidence>
<dbReference type="Pfam" id="PF06433">
    <property type="entry name" value="Me-amine-dh_H"/>
    <property type="match status" value="1"/>
</dbReference>